<dbReference type="GO" id="GO:0016810">
    <property type="term" value="F:hydrolase activity, acting on carbon-nitrogen (but not peptide) bonds"/>
    <property type="evidence" value="ECO:0007669"/>
    <property type="project" value="InterPro"/>
</dbReference>
<evidence type="ECO:0000259" key="1">
    <source>
        <dbReference type="Pfam" id="PF01522"/>
    </source>
</evidence>
<dbReference type="RefSeq" id="WP_052882737.1">
    <property type="nucleotide sequence ID" value="NZ_CP010904.1"/>
</dbReference>
<name>A0A0G3EJA2_9BACT</name>
<dbReference type="GO" id="GO:0005975">
    <property type="term" value="P:carbohydrate metabolic process"/>
    <property type="evidence" value="ECO:0007669"/>
    <property type="project" value="InterPro"/>
</dbReference>
<evidence type="ECO:0000313" key="3">
    <source>
        <dbReference type="Proteomes" id="UP000035268"/>
    </source>
</evidence>
<protein>
    <recommendedName>
        <fullName evidence="1">NodB homology domain-containing protein</fullName>
    </recommendedName>
</protein>
<dbReference type="Pfam" id="PF01522">
    <property type="entry name" value="Polysacc_deac_1"/>
    <property type="match status" value="1"/>
</dbReference>
<dbReference type="Gene3D" id="3.20.20.370">
    <property type="entry name" value="Glycoside hydrolase/deacetylase"/>
    <property type="match status" value="1"/>
</dbReference>
<dbReference type="STRING" id="1307763.L21SP4_02290"/>
<dbReference type="EMBL" id="CP010904">
    <property type="protein sequence ID" value="AKJ65517.1"/>
    <property type="molecule type" value="Genomic_DNA"/>
</dbReference>
<dbReference type="SUPFAM" id="SSF88713">
    <property type="entry name" value="Glycoside hydrolase/deacetylase"/>
    <property type="match status" value="1"/>
</dbReference>
<evidence type="ECO:0000313" key="2">
    <source>
        <dbReference type="EMBL" id="AKJ65517.1"/>
    </source>
</evidence>
<dbReference type="InterPro" id="IPR011330">
    <property type="entry name" value="Glyco_hydro/deAcase_b/a-brl"/>
</dbReference>
<reference evidence="2 3" key="2">
    <citation type="journal article" date="2016" name="ISME J.">
        <title>Characterization of the first cultured representative of Verrucomicrobia subdivision 5 indicates the proposal of a novel phylum.</title>
        <authorList>
            <person name="Spring S."/>
            <person name="Bunk B."/>
            <person name="Sproer C."/>
            <person name="Schumann P."/>
            <person name="Rohde M."/>
            <person name="Tindall B.J."/>
            <person name="Klenk H.P."/>
        </authorList>
    </citation>
    <scope>NUCLEOTIDE SEQUENCE [LARGE SCALE GENOMIC DNA]</scope>
    <source>
        <strain evidence="2 3">L21-Fru-AB</strain>
    </source>
</reference>
<organism evidence="2 3">
    <name type="scientific">Kiritimatiella glycovorans</name>
    <dbReference type="NCBI Taxonomy" id="1307763"/>
    <lineage>
        <taxon>Bacteria</taxon>
        <taxon>Pseudomonadati</taxon>
        <taxon>Kiritimatiellota</taxon>
        <taxon>Kiritimatiellia</taxon>
        <taxon>Kiritimatiellales</taxon>
        <taxon>Kiritimatiellaceae</taxon>
        <taxon>Kiritimatiella</taxon>
    </lineage>
</organism>
<gene>
    <name evidence="2" type="ORF">L21SP4_02290</name>
</gene>
<sequence length="261" mass="30445">MSAKNLFIRNDDVRGSLDDTLVYLTDALLEKGFPITHAVEPANVSEEVVRWLRDRMEAYPRQLELIQHGLAHKQHCSRPPGEFGVGRPRREQAEDIRRGCDLMNRHFGDGWFRAFSFPFGGYNADTLHALEDAGYRVISTGIRFTRKRRIYNRLGRLLRRKHLAGRNVVYFGADVPGYRFREYPVVLNHTARQIDEDHGEQKSATRLYDEWRRLPSGMDRVGILTHHRFTVCSDMDELVAFLERLRESGRRFHTLKELSHA</sequence>
<reference evidence="3" key="1">
    <citation type="submission" date="2015-02" db="EMBL/GenBank/DDBJ databases">
        <title>Description and complete genome sequence of the first cultured representative of the subdivision 5 of the Verrucomicrobia phylum.</title>
        <authorList>
            <person name="Spring S."/>
            <person name="Bunk B."/>
            <person name="Sproer C."/>
            <person name="Klenk H.-P."/>
        </authorList>
    </citation>
    <scope>NUCLEOTIDE SEQUENCE [LARGE SCALE GENOMIC DNA]</scope>
    <source>
        <strain evidence="3">L21-Fru-AB</strain>
    </source>
</reference>
<feature type="domain" description="NodB homology" evidence="1">
    <location>
        <begin position="21"/>
        <end position="137"/>
    </location>
</feature>
<accession>A0A0G3EJA2</accession>
<dbReference type="Proteomes" id="UP000035268">
    <property type="component" value="Chromosome"/>
</dbReference>
<dbReference type="OrthoDB" id="9778320at2"/>
<dbReference type="KEGG" id="vbl:L21SP4_02290"/>
<dbReference type="InterPro" id="IPR002509">
    <property type="entry name" value="NODB_dom"/>
</dbReference>
<proteinExistence type="predicted"/>
<dbReference type="AlphaFoldDB" id="A0A0G3EJA2"/>
<keyword evidence="3" id="KW-1185">Reference proteome</keyword>